<dbReference type="Pfam" id="PF02771">
    <property type="entry name" value="Acyl-CoA_dh_N"/>
    <property type="match status" value="1"/>
</dbReference>
<dbReference type="STRING" id="644548.SCNU_09201"/>
<comment type="caution">
    <text evidence="8">The sequence shown here is derived from an EMBL/GenBank/DDBJ whole genome shotgun (WGS) entry which is preliminary data.</text>
</comment>
<dbReference type="SUPFAM" id="SSF56645">
    <property type="entry name" value="Acyl-CoA dehydrogenase NM domain-like"/>
    <property type="match status" value="1"/>
</dbReference>
<dbReference type="InterPro" id="IPR009075">
    <property type="entry name" value="AcylCo_DH/oxidase_C"/>
</dbReference>
<evidence type="ECO:0000313" key="8">
    <source>
        <dbReference type="EMBL" id="EGD55424.1"/>
    </source>
</evidence>
<dbReference type="GO" id="GO:0050660">
    <property type="term" value="F:flavin adenine dinucleotide binding"/>
    <property type="evidence" value="ECO:0007669"/>
    <property type="project" value="InterPro"/>
</dbReference>
<evidence type="ECO:0000256" key="3">
    <source>
        <dbReference type="ARBA" id="ARBA00022630"/>
    </source>
</evidence>
<evidence type="ECO:0000256" key="1">
    <source>
        <dbReference type="ARBA" id="ARBA00001974"/>
    </source>
</evidence>
<keyword evidence="4" id="KW-0274">FAD</keyword>
<dbReference type="SUPFAM" id="SSF47203">
    <property type="entry name" value="Acyl-CoA dehydrogenase C-terminal domain-like"/>
    <property type="match status" value="1"/>
</dbReference>
<feature type="domain" description="Acyl-CoA dehydrogenase/oxidase N-terminal" evidence="7">
    <location>
        <begin position="8"/>
        <end position="118"/>
    </location>
</feature>
<reference evidence="8 9" key="1">
    <citation type="journal article" date="2011" name="J. Bacteriol.">
        <title>Draft Genome Sequence of Gordonia neofelifaecis NRRL B-59395, a Cholesterol-Degrading Actinomycete.</title>
        <authorList>
            <person name="Ge F."/>
            <person name="Li W."/>
            <person name="Chen G."/>
            <person name="Liu Y."/>
            <person name="Zhang G."/>
            <person name="Yong B."/>
            <person name="Wang Q."/>
            <person name="Wang N."/>
            <person name="Huang Z."/>
            <person name="Li W."/>
            <person name="Wang J."/>
            <person name="Wu C."/>
            <person name="Xie Q."/>
            <person name="Liu G."/>
        </authorList>
    </citation>
    <scope>NUCLEOTIDE SEQUENCE [LARGE SCALE GENOMIC DNA]</scope>
    <source>
        <strain evidence="8 9">NRRL B-59395</strain>
    </source>
</reference>
<dbReference type="PANTHER" id="PTHR43884:SF20">
    <property type="entry name" value="ACYL-COA DEHYDROGENASE FADE28"/>
    <property type="match status" value="1"/>
</dbReference>
<comment type="similarity">
    <text evidence="2">Belongs to the acyl-CoA dehydrogenase family.</text>
</comment>
<evidence type="ECO:0000259" key="7">
    <source>
        <dbReference type="Pfam" id="PF02771"/>
    </source>
</evidence>
<dbReference type="Gene3D" id="1.10.540.10">
    <property type="entry name" value="Acyl-CoA dehydrogenase/oxidase, N-terminal domain"/>
    <property type="match status" value="1"/>
</dbReference>
<keyword evidence="3" id="KW-0285">Flavoprotein</keyword>
<evidence type="ECO:0000256" key="2">
    <source>
        <dbReference type="ARBA" id="ARBA00009347"/>
    </source>
</evidence>
<comment type="cofactor">
    <cofactor evidence="1">
        <name>FAD</name>
        <dbReference type="ChEBI" id="CHEBI:57692"/>
    </cofactor>
</comment>
<accession>F1YIX7</accession>
<dbReference type="InterPro" id="IPR013786">
    <property type="entry name" value="AcylCoA_DH/ox_N"/>
</dbReference>
<keyword evidence="5" id="KW-0560">Oxidoreductase</keyword>
<dbReference type="Proteomes" id="UP000035065">
    <property type="component" value="Unassembled WGS sequence"/>
</dbReference>
<sequence>MDFTPTEAATDLQKLTADIVDRISPAERVAELESDRAPIDQRLWSELAGAGLLGLAAPESADGADLTTLETVAVATELGRGLARVPFGPHALAGVPLLAAHASDDLRSALLAAAVAGEKVLTAAVEEDGNFDAAAPRTVLDDAGLTGVKVNVPFAAAADVLLVVAAGSAGPVLAAVPADRPGVTITESVATGLTPVYLVEFDGVDVAPTEILDGGAATVAQALDLLRLAVSADQAGTVAAALDATAEYAREREQFNRPIGSFQAVAQRLADGYIDVQALSLTVTQAAWLLSGLAETEDGETTAAVETAKFWAAEAGHRVAHTTVHVHGGVGLDTSHPVHRYFLRAKQNEFTLGSAPVVLDELGDLLTVKA</sequence>
<evidence type="ECO:0000256" key="4">
    <source>
        <dbReference type="ARBA" id="ARBA00022827"/>
    </source>
</evidence>
<evidence type="ECO:0000256" key="5">
    <source>
        <dbReference type="ARBA" id="ARBA00023002"/>
    </source>
</evidence>
<dbReference type="OrthoDB" id="4319499at2"/>
<gene>
    <name evidence="8" type="ORF">SCNU_09201</name>
</gene>
<dbReference type="RefSeq" id="WP_009679072.1">
    <property type="nucleotide sequence ID" value="NZ_AEUD01000006.1"/>
</dbReference>
<dbReference type="InterPro" id="IPR036250">
    <property type="entry name" value="AcylCo_DH-like_C"/>
</dbReference>
<dbReference type="Gene3D" id="2.40.110.10">
    <property type="entry name" value="Butyryl-CoA Dehydrogenase, subunit A, domain 2"/>
    <property type="match status" value="1"/>
</dbReference>
<dbReference type="Gene3D" id="1.20.140.10">
    <property type="entry name" value="Butyryl-CoA Dehydrogenase, subunit A, domain 3"/>
    <property type="match status" value="1"/>
</dbReference>
<dbReference type="eggNOG" id="COG1960">
    <property type="taxonomic scope" value="Bacteria"/>
</dbReference>
<evidence type="ECO:0000313" key="9">
    <source>
        <dbReference type="Proteomes" id="UP000035065"/>
    </source>
</evidence>
<protein>
    <submittedName>
        <fullName evidence="8">Acyl-CoA dehydrogenase domain-containing protein</fullName>
    </submittedName>
</protein>
<dbReference type="Pfam" id="PF00441">
    <property type="entry name" value="Acyl-CoA_dh_1"/>
    <property type="match status" value="1"/>
</dbReference>
<organism evidence="8 9">
    <name type="scientific">Gordonia neofelifaecis NRRL B-59395</name>
    <dbReference type="NCBI Taxonomy" id="644548"/>
    <lineage>
        <taxon>Bacteria</taxon>
        <taxon>Bacillati</taxon>
        <taxon>Actinomycetota</taxon>
        <taxon>Actinomycetes</taxon>
        <taxon>Mycobacteriales</taxon>
        <taxon>Gordoniaceae</taxon>
        <taxon>Gordonia</taxon>
    </lineage>
</organism>
<dbReference type="InterPro" id="IPR009100">
    <property type="entry name" value="AcylCoA_DH/oxidase_NM_dom_sf"/>
</dbReference>
<dbReference type="AlphaFoldDB" id="F1YIX7"/>
<dbReference type="InterPro" id="IPR046373">
    <property type="entry name" value="Acyl-CoA_Oxase/DH_mid-dom_sf"/>
</dbReference>
<feature type="domain" description="Acyl-CoA dehydrogenase/oxidase C-terminal" evidence="6">
    <location>
        <begin position="214"/>
        <end position="358"/>
    </location>
</feature>
<proteinExistence type="inferred from homology"/>
<dbReference type="CDD" id="cd00567">
    <property type="entry name" value="ACAD"/>
    <property type="match status" value="1"/>
</dbReference>
<evidence type="ECO:0000259" key="6">
    <source>
        <dbReference type="Pfam" id="PF00441"/>
    </source>
</evidence>
<dbReference type="InterPro" id="IPR037069">
    <property type="entry name" value="AcylCoA_DH/ox_N_sf"/>
</dbReference>
<keyword evidence="9" id="KW-1185">Reference proteome</keyword>
<name>F1YIX7_9ACTN</name>
<dbReference type="PANTHER" id="PTHR43884">
    <property type="entry name" value="ACYL-COA DEHYDROGENASE"/>
    <property type="match status" value="1"/>
</dbReference>
<dbReference type="GO" id="GO:0003995">
    <property type="term" value="F:acyl-CoA dehydrogenase activity"/>
    <property type="evidence" value="ECO:0007669"/>
    <property type="project" value="TreeGrafter"/>
</dbReference>
<dbReference type="EMBL" id="AEUD01000006">
    <property type="protein sequence ID" value="EGD55424.1"/>
    <property type="molecule type" value="Genomic_DNA"/>
</dbReference>